<feature type="compositionally biased region" description="Basic residues" evidence="1">
    <location>
        <begin position="39"/>
        <end position="66"/>
    </location>
</feature>
<feature type="region of interest" description="Disordered" evidence="1">
    <location>
        <begin position="107"/>
        <end position="174"/>
    </location>
</feature>
<feature type="compositionally biased region" description="Low complexity" evidence="1">
    <location>
        <begin position="140"/>
        <end position="149"/>
    </location>
</feature>
<dbReference type="Proteomes" id="UP001152519">
    <property type="component" value="Unassembled WGS sequence"/>
</dbReference>
<evidence type="ECO:0000313" key="2">
    <source>
        <dbReference type="EMBL" id="CAG6398613.1"/>
    </source>
</evidence>
<comment type="caution">
    <text evidence="2">The sequence shown here is derived from an EMBL/GenBank/DDBJ whole genome shotgun (WGS) entry which is preliminary data.</text>
</comment>
<feature type="compositionally biased region" description="Basic residues" evidence="1">
    <location>
        <begin position="155"/>
        <end position="165"/>
    </location>
</feature>
<evidence type="ECO:0000313" key="3">
    <source>
        <dbReference type="Proteomes" id="UP001152519"/>
    </source>
</evidence>
<feature type="region of interest" description="Disordered" evidence="1">
    <location>
        <begin position="24"/>
        <end position="89"/>
    </location>
</feature>
<organism evidence="2 3">
    <name type="scientific">Actinacidiphila cocklensis</name>
    <dbReference type="NCBI Taxonomy" id="887465"/>
    <lineage>
        <taxon>Bacteria</taxon>
        <taxon>Bacillati</taxon>
        <taxon>Actinomycetota</taxon>
        <taxon>Actinomycetes</taxon>
        <taxon>Kitasatosporales</taxon>
        <taxon>Streptomycetaceae</taxon>
        <taxon>Actinacidiphila</taxon>
    </lineage>
</organism>
<evidence type="ECO:0000256" key="1">
    <source>
        <dbReference type="SAM" id="MobiDB-lite"/>
    </source>
</evidence>
<keyword evidence="3" id="KW-1185">Reference proteome</keyword>
<name>A0A9W4DZ13_9ACTN</name>
<sequence>MCQPPVADLGGALLRGAAAALARSAPPAVHARERDQLHVPRRRDRLRRLLRARHRPRPRPPARRRREAPEGNEGLRGLSGPPADPAPCGVPLLPFPQAVPVRGAGNCALSHPPRAGRHRPEGAVRSVPDGRPVGAERAVPRAPLACPLPEEAPRRGCHPGGRKGAGHLGDIEVI</sequence>
<protein>
    <submittedName>
        <fullName evidence="2">Uncharacterized protein</fullName>
    </submittedName>
</protein>
<reference evidence="2" key="1">
    <citation type="submission" date="2021-05" db="EMBL/GenBank/DDBJ databases">
        <authorList>
            <person name="Arsene-Ploetze F."/>
        </authorList>
    </citation>
    <scope>NUCLEOTIDE SEQUENCE</scope>
    <source>
        <strain evidence="2">DSM 42138</strain>
    </source>
</reference>
<gene>
    <name evidence="2" type="ORF">SCOCK_710006</name>
</gene>
<proteinExistence type="predicted"/>
<dbReference type="AlphaFoldDB" id="A0A9W4DZ13"/>
<dbReference type="EMBL" id="CAJSLV010000105">
    <property type="protein sequence ID" value="CAG6398613.1"/>
    <property type="molecule type" value="Genomic_DNA"/>
</dbReference>
<accession>A0A9W4DZ13</accession>